<dbReference type="Pfam" id="PF01728">
    <property type="entry name" value="FtsJ"/>
    <property type="match status" value="1"/>
</dbReference>
<comment type="catalytic activity">
    <reaction evidence="7 8">
        <text>a 5'-end (N(7)-methyl 5'-triphosphoguanosine)-ribonucleoside in mRNA + S-adenosyl-L-methionine = a 5'-end (N(7)-methyl 5'-triphosphoguanosine)-(2'-O-methyl-ribonucleoside) in mRNA + S-adenosyl-L-homocysteine + H(+)</text>
        <dbReference type="Rhea" id="RHEA:67020"/>
        <dbReference type="Rhea" id="RHEA-COMP:17167"/>
        <dbReference type="Rhea" id="RHEA-COMP:17168"/>
        <dbReference type="ChEBI" id="CHEBI:15378"/>
        <dbReference type="ChEBI" id="CHEBI:57856"/>
        <dbReference type="ChEBI" id="CHEBI:59789"/>
        <dbReference type="ChEBI" id="CHEBI:156461"/>
        <dbReference type="ChEBI" id="CHEBI:167609"/>
        <dbReference type="EC" id="2.1.1.57"/>
    </reaction>
</comment>
<dbReference type="SUPFAM" id="SSF53335">
    <property type="entry name" value="S-adenosyl-L-methionine-dependent methyltransferases"/>
    <property type="match status" value="1"/>
</dbReference>
<reference evidence="12" key="1">
    <citation type="submission" date="2019-11" db="UniProtKB">
        <authorList>
            <consortium name="WormBaseParasite"/>
        </authorList>
    </citation>
    <scope>IDENTIFICATION</scope>
</reference>
<keyword evidence="5 8" id="KW-0507">mRNA processing</keyword>
<sequence>MPRVAANLLHFRVFCSLKMDSDGPTKAKKAKLQGPEMHSKAWHIMSGMGYEAGKGLGAMSQGRTEPVTVQTKHDRRGVGGGAGSHLRDSTTGDFPRGPHAWTEETEEVKVDGDLVYEWSRWTGEKDVDDLPHLALEGIQGGILPPTSPDALGPPVCDLGTQTRYCSSELLQEVLQYKNCLDNMPRDLLTSARIRSNPFEEIRKGIFMNRAAMKMANMDSLTNGLFSQAAPPHEILHFADICAGPGGFSEYLTWRRGASALAAAESTTGNSAAALFPRVRGYGMTLSGSCDFRLDNFLAGPAEVFRPFYGPKQDGDITSWANLEGFANLIHKNTDGRGVHVVMADGGFDASSGYNLQEVQSKHIYLCQCLCALTLLRPSGSFVTKLFDVVTDFSVDLIWLMSHVFKKVSLIKPVTSRPANSERYLLCEGLITSSSGMAGCPRAPSKASSSDGRAEPAVNEGEFKRRPRGLKVDYSCGYCYPSTPAHTHGTESGQFDSTSAVGTLIQHFLAVSEELHARSTGESTASNQECLDVLRLASDAALCNDTGFKTFITNANDKIAENQCIYLTKLLTYAQDATLEDTNQKSIRDACLAKWKVPSVERHSVPWPLWPSNIHKVLDSIIGNFPRTFSPELLPDDLKRPSKVPAFSPADLYRRDFNQLSMLALVLAAPHLNGSNELPRPMMVLSCGVSSQTSCRLKYTYDGSQWDEFSNSLLHFNPRLPAASLVWALPVNTYCQCGLRRSALVVLDAAFLYGVDLRSLHYQQRMRHVRKLCEVANFVGESRAKLIAPPLIPLAELSSYMKQLPVRSCRDQPVPAPMLTTDFGSSCIPESLILVHHLGGPWIVCRSRSTNCFYYFNVNTQESTYELPPDAALSFRETRFFSVDWKGNSRDDFDAAKLAASLNS</sequence>
<keyword evidence="8" id="KW-0506">mRNA capping</keyword>
<dbReference type="GO" id="GO:0003676">
    <property type="term" value="F:nucleic acid binding"/>
    <property type="evidence" value="ECO:0007669"/>
    <property type="project" value="UniProtKB-UniRule"/>
</dbReference>
<dbReference type="SUPFAM" id="SSF51045">
    <property type="entry name" value="WW domain"/>
    <property type="match status" value="1"/>
</dbReference>
<dbReference type="AlphaFoldDB" id="A0A5K3F1T5"/>
<evidence type="ECO:0000259" key="11">
    <source>
        <dbReference type="PROSITE" id="PS51613"/>
    </source>
</evidence>
<keyword evidence="8" id="KW-0539">Nucleus</keyword>
<dbReference type="InterPro" id="IPR001202">
    <property type="entry name" value="WW_dom"/>
</dbReference>
<dbReference type="InterPro" id="IPR036020">
    <property type="entry name" value="WW_dom_sf"/>
</dbReference>
<evidence type="ECO:0000256" key="1">
    <source>
        <dbReference type="ARBA" id="ARBA00002664"/>
    </source>
</evidence>
<comment type="function">
    <text evidence="8">S-adenosyl-L-methionine-dependent methyltransferase that mediates RNA cap1 2'-O-ribose methylation to the 5'-cap structure of RNAs. Methylates the ribose of the first nucleotide of a m(7)GpppG-capped mRNA to produce m(7)GpppNmp (cap1).</text>
</comment>
<keyword evidence="4 8" id="KW-0489">Methyltransferase</keyword>
<evidence type="ECO:0000256" key="6">
    <source>
        <dbReference type="ARBA" id="ARBA00022691"/>
    </source>
</evidence>
<comment type="function">
    <text evidence="1">S-adenosyl-L-methionine-dependent methyltransferase that mediates mRNA cap1 2'-O-ribose methylation to the 5'-cap structure of mRNAs. Methylates the ribose of the first nucleotide of a m(7)GpppG-capped mRNA and small nuclear RNA (snRNA) to produce m(7)GpppRm (cap1). Displays a preference for cap0 transcripts. Cap1 modification is linked to higher levels of translation. May be involved in the interferon response pathway.</text>
</comment>
<dbReference type="GO" id="GO:0006370">
    <property type="term" value="P:7-methylguanosine mRNA capping"/>
    <property type="evidence" value="ECO:0007669"/>
    <property type="project" value="UniProtKB-UniRule"/>
</dbReference>
<feature type="region of interest" description="Disordered" evidence="9">
    <location>
        <begin position="69"/>
        <end position="99"/>
    </location>
</feature>
<keyword evidence="6 8" id="KW-0949">S-adenosyl-L-methionine</keyword>
<dbReference type="Gene3D" id="2.20.70.10">
    <property type="match status" value="1"/>
</dbReference>
<dbReference type="PROSITE" id="PS51613">
    <property type="entry name" value="SAM_MT_RRMJ"/>
    <property type="match status" value="1"/>
</dbReference>
<evidence type="ECO:0000256" key="4">
    <source>
        <dbReference type="ARBA" id="ARBA00022603"/>
    </source>
</evidence>
<evidence type="ECO:0000256" key="2">
    <source>
        <dbReference type="ARBA" id="ARBA00011923"/>
    </source>
</evidence>
<evidence type="ECO:0000313" key="12">
    <source>
        <dbReference type="WBParaSite" id="MCU_004752-RC"/>
    </source>
</evidence>
<dbReference type="GO" id="GO:0032259">
    <property type="term" value="P:methylation"/>
    <property type="evidence" value="ECO:0007669"/>
    <property type="project" value="UniProtKB-KW"/>
</dbReference>
<dbReference type="SMART" id="SM00443">
    <property type="entry name" value="G_patch"/>
    <property type="match status" value="1"/>
</dbReference>
<accession>A0A5K3F1T5</accession>
<dbReference type="Gene3D" id="3.40.50.12760">
    <property type="match status" value="2"/>
</dbReference>
<dbReference type="InterPro" id="IPR029063">
    <property type="entry name" value="SAM-dependent_MTases_sf"/>
</dbReference>
<dbReference type="EC" id="2.1.1.57" evidence="2 8"/>
<feature type="region of interest" description="Disordered" evidence="9">
    <location>
        <begin position="436"/>
        <end position="461"/>
    </location>
</feature>
<evidence type="ECO:0000256" key="8">
    <source>
        <dbReference type="RuleBase" id="RU368012"/>
    </source>
</evidence>
<evidence type="ECO:0000256" key="7">
    <source>
        <dbReference type="ARBA" id="ARBA00049042"/>
    </source>
</evidence>
<dbReference type="PROSITE" id="PS50174">
    <property type="entry name" value="G_PATCH"/>
    <property type="match status" value="1"/>
</dbReference>
<dbReference type="InterPro" id="IPR002877">
    <property type="entry name" value="RNA_MeTrfase_FtsJ_dom"/>
</dbReference>
<evidence type="ECO:0000259" key="10">
    <source>
        <dbReference type="PROSITE" id="PS50174"/>
    </source>
</evidence>
<dbReference type="GO" id="GO:0004483">
    <property type="term" value="F:methyltransferase cap1 activity"/>
    <property type="evidence" value="ECO:0007669"/>
    <property type="project" value="UniProtKB-UniRule"/>
</dbReference>
<evidence type="ECO:0000256" key="3">
    <source>
        <dbReference type="ARBA" id="ARBA00021136"/>
    </source>
</evidence>
<dbReference type="PROSITE" id="PS01159">
    <property type="entry name" value="WW_DOMAIN_1"/>
    <property type="match status" value="1"/>
</dbReference>
<evidence type="ECO:0000256" key="5">
    <source>
        <dbReference type="ARBA" id="ARBA00022664"/>
    </source>
</evidence>
<dbReference type="Pfam" id="PF00397">
    <property type="entry name" value="WW"/>
    <property type="match status" value="1"/>
</dbReference>
<dbReference type="InterPro" id="IPR050851">
    <property type="entry name" value="mRNA_Cap_2O-Ribose_MeTrfase"/>
</dbReference>
<dbReference type="PANTHER" id="PTHR16121:SF0">
    <property type="entry name" value="CAP-SPECIFIC MRNA (NUCLEOSIDE-2'-O-)-METHYLTRANSFERASE 1"/>
    <property type="match status" value="1"/>
</dbReference>
<feature type="domain" description="G-patch" evidence="10">
    <location>
        <begin position="37"/>
        <end position="83"/>
    </location>
</feature>
<dbReference type="GO" id="GO:0016556">
    <property type="term" value="P:mRNA modification"/>
    <property type="evidence" value="ECO:0007669"/>
    <property type="project" value="UniProtKB-UniRule"/>
</dbReference>
<feature type="domain" description="RrmJ-type SAM-dependent 2'-O-MTase" evidence="11">
    <location>
        <begin position="205"/>
        <end position="430"/>
    </location>
</feature>
<dbReference type="InterPro" id="IPR000467">
    <property type="entry name" value="G_patch_dom"/>
</dbReference>
<dbReference type="GO" id="GO:0005737">
    <property type="term" value="C:cytoplasm"/>
    <property type="evidence" value="ECO:0007669"/>
    <property type="project" value="TreeGrafter"/>
</dbReference>
<dbReference type="GO" id="GO:0005634">
    <property type="term" value="C:nucleus"/>
    <property type="evidence" value="ECO:0007669"/>
    <property type="project" value="UniProtKB-SubCell"/>
</dbReference>
<proteinExistence type="predicted"/>
<name>A0A5K3F1T5_MESCO</name>
<organism evidence="12">
    <name type="scientific">Mesocestoides corti</name>
    <name type="common">Flatworm</name>
    <dbReference type="NCBI Taxonomy" id="53468"/>
    <lineage>
        <taxon>Eukaryota</taxon>
        <taxon>Metazoa</taxon>
        <taxon>Spiralia</taxon>
        <taxon>Lophotrochozoa</taxon>
        <taxon>Platyhelminthes</taxon>
        <taxon>Cestoda</taxon>
        <taxon>Eucestoda</taxon>
        <taxon>Cyclophyllidea</taxon>
        <taxon>Mesocestoididae</taxon>
        <taxon>Mesocestoides</taxon>
    </lineage>
</organism>
<dbReference type="InterPro" id="IPR025816">
    <property type="entry name" value="RrmJ-type_MeTrfase"/>
</dbReference>
<dbReference type="Pfam" id="PF01585">
    <property type="entry name" value="G-patch"/>
    <property type="match status" value="1"/>
</dbReference>
<dbReference type="PANTHER" id="PTHR16121">
    <property type="entry name" value="CAP-SPECIFIC MRNA (NUCLEOSIDE-2'-O-)-METHYLTRANSFERASE 1-RELATED"/>
    <property type="match status" value="1"/>
</dbReference>
<protein>
    <recommendedName>
        <fullName evidence="3 8">Cap-specific mRNA (nucleoside-2'-O-)-methyltransferase 1</fullName>
        <ecNumber evidence="2 8">2.1.1.57</ecNumber>
    </recommendedName>
    <alternativeName>
        <fullName evidence="8">Cap1 2'O-ribose methyltransferase 1</fullName>
    </alternativeName>
</protein>
<evidence type="ECO:0000256" key="9">
    <source>
        <dbReference type="SAM" id="MobiDB-lite"/>
    </source>
</evidence>
<dbReference type="CDD" id="cd00201">
    <property type="entry name" value="WW"/>
    <property type="match status" value="1"/>
</dbReference>
<comment type="subcellular location">
    <subcellularLocation>
        <location evidence="8">Nucleus</location>
    </subcellularLocation>
</comment>
<keyword evidence="8" id="KW-0808">Transferase</keyword>
<dbReference type="SMART" id="SM00456">
    <property type="entry name" value="WW"/>
    <property type="match status" value="1"/>
</dbReference>
<dbReference type="WBParaSite" id="MCU_004752-RC">
    <property type="protein sequence ID" value="MCU_004752-RC"/>
    <property type="gene ID" value="MCU_004752"/>
</dbReference>